<evidence type="ECO:0000256" key="3">
    <source>
        <dbReference type="ARBA" id="ARBA00022801"/>
    </source>
</evidence>
<dbReference type="PANTHER" id="PTHR10127:SF780">
    <property type="entry name" value="METALLOENDOPEPTIDASE"/>
    <property type="match status" value="1"/>
</dbReference>
<keyword evidence="4 7" id="KW-0862">Zinc</keyword>
<dbReference type="Gene3D" id="3.40.390.10">
    <property type="entry name" value="Collagenase (Catalytic Domain)"/>
    <property type="match status" value="1"/>
</dbReference>
<evidence type="ECO:0000256" key="4">
    <source>
        <dbReference type="ARBA" id="ARBA00022833"/>
    </source>
</evidence>
<dbReference type="EMBL" id="OU015566">
    <property type="protein sequence ID" value="CAG5104451.1"/>
    <property type="molecule type" value="Genomic_DNA"/>
</dbReference>
<sequence length="1144" mass="128318">MGMENGFPPEALRKRHFYSPITLRQFEEDGIDTTGFQRAADHIDNPDLGRGISAIFGQWENIDENGQNIIPFGFSNSWSESEKDKIADGALKMNPDLGCLEMRREDTSWTNGIIFVKASEIGQSGCFSALGVAQGFYNDGGFGYPSTWQAIALSEGCAGTSQRTVQHEILHALGVHHEHNRPDRDDYLNVDVSAASSPHNFRKIARDTWIETGHEIDISSVMTYCSYCGSISSDYPVMTTKTGVTFSSGVRMTTTDAIQVSSKYCAAPLEKETVSCSSSDILGKTHSVFTDRLCDNFRDCPNGEDENGELSPCEAVGGQLRWAVAKRCSSMNKSAFMTQNSASIYFVMETGSWYVGEGPQPEDISDGWRYFDDIKGDIEGGDWCPPQTVWNRGNAVACKVKPVTTDFCADEVCAGNLVCVNRLDQGECICKSPNFMKDGFCTIPENECESNSHNCTEDEICKDLQDGYECQPNPSVGDDDCCRTVVMETNLNNVIACEFESWVNDAMAYTCTQRHVGGYYFPEEMSLVYFQHLSNYYLLEGTIQHNKYAETIYWLDKLNVKSFRECPALGSPNEKGYNWMYDNIYTCEKVYEPHMGAWSEWSSCSNDESEDVDLDECGEVGTQIRKRSCDHWDPDQCDGAESTYEQQECGSYCSWSEWGEWSTCDAECGSEGKISRKRECPGDACDETEEDEEEEEKECSGSCPSYDYSCSDIKVVQIPEYCSDPSTNNFVSFYSAIADSDHSQFSPELGLYNFVQFRDGYFAQFKHAVLMHFTGDEMEDGLFHCKNFLDEFMDFDKLRSEDYEKPEKFELLALCSESPEADSEWEEWSDSEKECVNGKQIRFRKCPGKVCTGKAFELLDCEETTTDSATTTTMTTTTMISSPEGCLVSNFPKGLKPKKEEDVTFNQQGEEIILPEKRLVVICGDGFLSHINSNYAKASCSCDSDKCVLNDFSRELKCVSFKDAQMPIWSPIQAHKIVKLYSSENENFAVHKLKLKPWYNDKYYGDMVITKNSWRVEQFTLLVACPFETSSPSMLELLKTDEIALPLSESAASEYGKIYTFVSRPGFKLLSKQGRAASIAFGYDPSTLPAAADWSNKKKPGVVCSVAPLPGAYPNLGSDLYKYFGLNINLFMKSDKDLWASEEA</sequence>
<keyword evidence="6" id="KW-0325">Glycoprotein</keyword>
<name>A0ABN7SSE3_OIKDI</name>
<keyword evidence="5 7" id="KW-0482">Metalloprotease</keyword>
<feature type="binding site" evidence="7">
    <location>
        <position position="177"/>
    </location>
    <ligand>
        <name>Zn(2+)</name>
        <dbReference type="ChEBI" id="CHEBI:29105"/>
        <note>catalytic</note>
    </ligand>
</feature>
<evidence type="ECO:0000256" key="2">
    <source>
        <dbReference type="ARBA" id="ARBA00022723"/>
    </source>
</evidence>
<evidence type="ECO:0000256" key="5">
    <source>
        <dbReference type="ARBA" id="ARBA00023049"/>
    </source>
</evidence>
<evidence type="ECO:0000256" key="6">
    <source>
        <dbReference type="ARBA" id="ARBA00023180"/>
    </source>
</evidence>
<dbReference type="Pfam" id="PF01400">
    <property type="entry name" value="Astacin"/>
    <property type="match status" value="1"/>
</dbReference>
<dbReference type="Proteomes" id="UP001158576">
    <property type="component" value="Chromosome 1"/>
</dbReference>
<feature type="compositionally biased region" description="Acidic residues" evidence="9">
    <location>
        <begin position="684"/>
        <end position="697"/>
    </location>
</feature>
<evidence type="ECO:0000259" key="10">
    <source>
        <dbReference type="PROSITE" id="PS51864"/>
    </source>
</evidence>
<dbReference type="PRINTS" id="PR00480">
    <property type="entry name" value="ASTACIN"/>
</dbReference>
<accession>A0ABN7SSE3</accession>
<comment type="cofactor">
    <cofactor evidence="7 8">
        <name>Zn(2+)</name>
        <dbReference type="ChEBI" id="CHEBI:29105"/>
    </cofactor>
    <text evidence="7 8">Binds 1 zinc ion per subunit.</text>
</comment>
<feature type="domain" description="Peptidase M12A" evidence="10">
    <location>
        <begin position="53"/>
        <end position="266"/>
    </location>
</feature>
<dbReference type="PROSITE" id="PS51864">
    <property type="entry name" value="ASTACIN"/>
    <property type="match status" value="1"/>
</dbReference>
<dbReference type="EC" id="3.4.24.-" evidence="8"/>
<feature type="binding site" evidence="7">
    <location>
        <position position="167"/>
    </location>
    <ligand>
        <name>Zn(2+)</name>
        <dbReference type="ChEBI" id="CHEBI:29105"/>
        <note>catalytic</note>
    </ligand>
</feature>
<organism evidence="11 12">
    <name type="scientific">Oikopleura dioica</name>
    <name type="common">Tunicate</name>
    <dbReference type="NCBI Taxonomy" id="34765"/>
    <lineage>
        <taxon>Eukaryota</taxon>
        <taxon>Metazoa</taxon>
        <taxon>Chordata</taxon>
        <taxon>Tunicata</taxon>
        <taxon>Appendicularia</taxon>
        <taxon>Copelata</taxon>
        <taxon>Oikopleuridae</taxon>
        <taxon>Oikopleura</taxon>
    </lineage>
</organism>
<dbReference type="InterPro" id="IPR006026">
    <property type="entry name" value="Peptidase_Metallo"/>
</dbReference>
<evidence type="ECO:0000313" key="12">
    <source>
        <dbReference type="Proteomes" id="UP001158576"/>
    </source>
</evidence>
<dbReference type="InterPro" id="IPR000884">
    <property type="entry name" value="TSP1_rpt"/>
</dbReference>
<dbReference type="Gene3D" id="2.20.100.10">
    <property type="entry name" value="Thrombospondin type-1 (TSP1) repeat"/>
    <property type="match status" value="2"/>
</dbReference>
<dbReference type="SMART" id="SM00209">
    <property type="entry name" value="TSP1"/>
    <property type="match status" value="3"/>
</dbReference>
<feature type="binding site" evidence="7">
    <location>
        <position position="171"/>
    </location>
    <ligand>
        <name>Zn(2+)</name>
        <dbReference type="ChEBI" id="CHEBI:29105"/>
        <note>catalytic</note>
    </ligand>
</feature>
<evidence type="ECO:0000256" key="7">
    <source>
        <dbReference type="PROSITE-ProRule" id="PRU01211"/>
    </source>
</evidence>
<dbReference type="SUPFAM" id="SSF82895">
    <property type="entry name" value="TSP-1 type 1 repeat"/>
    <property type="match status" value="1"/>
</dbReference>
<dbReference type="SMART" id="SM00235">
    <property type="entry name" value="ZnMc"/>
    <property type="match status" value="1"/>
</dbReference>
<reference evidence="11 12" key="1">
    <citation type="submission" date="2021-04" db="EMBL/GenBank/DDBJ databases">
        <authorList>
            <person name="Bliznina A."/>
        </authorList>
    </citation>
    <scope>NUCLEOTIDE SEQUENCE [LARGE SCALE GENOMIC DNA]</scope>
</reference>
<keyword evidence="12" id="KW-1185">Reference proteome</keyword>
<gene>
    <name evidence="11" type="ORF">OKIOD_LOCUS10025</name>
</gene>
<feature type="region of interest" description="Disordered" evidence="9">
    <location>
        <begin position="673"/>
        <end position="701"/>
    </location>
</feature>
<keyword evidence="3 7" id="KW-0378">Hydrolase</keyword>
<keyword evidence="2 7" id="KW-0479">Metal-binding</keyword>
<evidence type="ECO:0000256" key="8">
    <source>
        <dbReference type="RuleBase" id="RU361183"/>
    </source>
</evidence>
<proteinExistence type="predicted"/>
<evidence type="ECO:0000256" key="9">
    <source>
        <dbReference type="SAM" id="MobiDB-lite"/>
    </source>
</evidence>
<comment type="caution">
    <text evidence="7">Lacks conserved residue(s) required for the propagation of feature annotation.</text>
</comment>
<dbReference type="InterPro" id="IPR001506">
    <property type="entry name" value="Peptidase_M12A"/>
</dbReference>
<evidence type="ECO:0000313" key="11">
    <source>
        <dbReference type="EMBL" id="CAG5104451.1"/>
    </source>
</evidence>
<dbReference type="Pfam" id="PF00090">
    <property type="entry name" value="TSP_1"/>
    <property type="match status" value="2"/>
</dbReference>
<feature type="active site" evidence="7">
    <location>
        <position position="168"/>
    </location>
</feature>
<evidence type="ECO:0000256" key="1">
    <source>
        <dbReference type="ARBA" id="ARBA00022670"/>
    </source>
</evidence>
<dbReference type="InterPro" id="IPR036383">
    <property type="entry name" value="TSP1_rpt_sf"/>
</dbReference>
<dbReference type="PANTHER" id="PTHR10127">
    <property type="entry name" value="DISCOIDIN, CUB, EGF, LAMININ , AND ZINC METALLOPROTEASE DOMAIN CONTAINING"/>
    <property type="match status" value="1"/>
</dbReference>
<dbReference type="SUPFAM" id="SSF55486">
    <property type="entry name" value="Metalloproteases ('zincins'), catalytic domain"/>
    <property type="match status" value="1"/>
</dbReference>
<protein>
    <recommendedName>
        <fullName evidence="8">Metalloendopeptidase</fullName>
        <ecNumber evidence="8">3.4.24.-</ecNumber>
    </recommendedName>
</protein>
<dbReference type="PROSITE" id="PS50092">
    <property type="entry name" value="TSP1"/>
    <property type="match status" value="2"/>
</dbReference>
<keyword evidence="1 7" id="KW-0645">Protease</keyword>
<dbReference type="InterPro" id="IPR024079">
    <property type="entry name" value="MetalloPept_cat_dom_sf"/>
</dbReference>